<evidence type="ECO:0000256" key="6">
    <source>
        <dbReference type="ARBA" id="ARBA00022843"/>
    </source>
</evidence>
<dbReference type="Proteomes" id="UP001634394">
    <property type="component" value="Unassembled WGS sequence"/>
</dbReference>
<dbReference type="AlphaFoldDB" id="A0ABD3TGH5"/>
<evidence type="ECO:0000256" key="8">
    <source>
        <dbReference type="ARBA" id="ARBA00032174"/>
    </source>
</evidence>
<organism evidence="11 12">
    <name type="scientific">Sinanodonta woodiana</name>
    <name type="common">Chinese pond mussel</name>
    <name type="synonym">Anodonta woodiana</name>
    <dbReference type="NCBI Taxonomy" id="1069815"/>
    <lineage>
        <taxon>Eukaryota</taxon>
        <taxon>Metazoa</taxon>
        <taxon>Spiralia</taxon>
        <taxon>Lophotrochozoa</taxon>
        <taxon>Mollusca</taxon>
        <taxon>Bivalvia</taxon>
        <taxon>Autobranchia</taxon>
        <taxon>Heteroconchia</taxon>
        <taxon>Palaeoheterodonta</taxon>
        <taxon>Unionida</taxon>
        <taxon>Unionoidea</taxon>
        <taxon>Unionidae</taxon>
        <taxon>Unioninae</taxon>
        <taxon>Sinanodonta</taxon>
    </lineage>
</organism>
<evidence type="ECO:0000256" key="5">
    <source>
        <dbReference type="ARBA" id="ARBA00022553"/>
    </source>
</evidence>
<protein>
    <recommendedName>
        <fullName evidence="3">DAZ-associated protein 2</fullName>
    </recommendedName>
    <alternativeName>
        <fullName evidence="8">Deleted in azoospermia-associated protein 2</fullName>
    </alternativeName>
    <alternativeName>
        <fullName evidence="9">Proline-rich transcript in brain protein</fullName>
    </alternativeName>
</protein>
<evidence type="ECO:0000256" key="4">
    <source>
        <dbReference type="ARBA" id="ARBA00022490"/>
    </source>
</evidence>
<comment type="caution">
    <text evidence="11">The sequence shown here is derived from an EMBL/GenBank/DDBJ whole genome shotgun (WGS) entry which is preliminary data.</text>
</comment>
<evidence type="ECO:0000313" key="12">
    <source>
        <dbReference type="Proteomes" id="UP001634394"/>
    </source>
</evidence>
<evidence type="ECO:0000256" key="7">
    <source>
        <dbReference type="ARBA" id="ARBA00023242"/>
    </source>
</evidence>
<reference evidence="11 12" key="1">
    <citation type="submission" date="2024-11" db="EMBL/GenBank/DDBJ databases">
        <title>Chromosome-level genome assembly of the freshwater bivalve Anodonta woodiana.</title>
        <authorList>
            <person name="Chen X."/>
        </authorList>
    </citation>
    <scope>NUCLEOTIDE SEQUENCE [LARGE SCALE GENOMIC DNA]</scope>
    <source>
        <strain evidence="11">MN2024</strain>
        <tissue evidence="11">Gills</tissue>
    </source>
</reference>
<dbReference type="PANTHER" id="PTHR31638">
    <property type="entry name" value="DAZ-ASSOCIATED PROTEIN 2"/>
    <property type="match status" value="1"/>
</dbReference>
<sequence length="175" mass="18689">MADKKGPYPPPSGPSAQQLYAQQGIYPAQYAVPQYPTYAAYGQPQDVYVQLPQYEQGRGIYGMPIMTQHMNSAPPMYGAAAYQAYASIPPQGPPPPYTACAQQAIPPQQHIVMAPNAFDAGARFDGIAQPRIPPPPPGVAPNAAQLAAMQGHTVVGTQQSADWFTGVKGGGYTWW</sequence>
<evidence type="ECO:0000256" key="10">
    <source>
        <dbReference type="ARBA" id="ARBA00045449"/>
    </source>
</evidence>
<evidence type="ECO:0000256" key="1">
    <source>
        <dbReference type="ARBA" id="ARBA00004210"/>
    </source>
</evidence>
<dbReference type="InterPro" id="IPR022730">
    <property type="entry name" value="DAZ_assoc-2"/>
</dbReference>
<evidence type="ECO:0000256" key="3">
    <source>
        <dbReference type="ARBA" id="ARBA00014066"/>
    </source>
</evidence>
<dbReference type="PANTHER" id="PTHR31638:SF3">
    <property type="entry name" value="DAZ-ASSOCIATED PROTEIN 2"/>
    <property type="match status" value="1"/>
</dbReference>
<dbReference type="GO" id="GO:0016607">
    <property type="term" value="C:nuclear speck"/>
    <property type="evidence" value="ECO:0007669"/>
    <property type="project" value="UniProtKB-SubCell"/>
</dbReference>
<keyword evidence="7" id="KW-0539">Nucleus</keyword>
<comment type="function">
    <text evidence="10">In unstressed cells, promotes SIAH1-mediated polyubiquitination and degradation of the serine/threonine-protein kinase HIPK2, probably by acting as a loading factor that potentiates complex formation between HIPK2 and ubiquitin ligase SIAH1. In response to DNA damage, localizes to the nucleus following phosphorylation by HIPK2 and modulates the expression of a subset of TP53/p53 target genes by binding to TP53 at target gene promoters. This limits the expression of a number of cell death-mediating TP53 target genes, reducing DNA damage-induced cell death. Enhances the binding of transcription factor TCF7L2/TCF4, a Wnt signaling pathway effector, to the promoters of target genes. Plays a role in stress granule formation.</text>
</comment>
<dbReference type="GO" id="GO:0010494">
    <property type="term" value="C:cytoplasmic stress granule"/>
    <property type="evidence" value="ECO:0007669"/>
    <property type="project" value="UniProtKB-SubCell"/>
</dbReference>
<dbReference type="EMBL" id="JBJQND010000018">
    <property type="protein sequence ID" value="KAL3836132.1"/>
    <property type="molecule type" value="Genomic_DNA"/>
</dbReference>
<keyword evidence="6" id="KW-0832">Ubl conjugation</keyword>
<keyword evidence="12" id="KW-1185">Reference proteome</keyword>
<name>A0ABD3TGH5_SINWO</name>
<evidence type="ECO:0000256" key="2">
    <source>
        <dbReference type="ARBA" id="ARBA00004324"/>
    </source>
</evidence>
<comment type="subcellular location">
    <subcellularLocation>
        <location evidence="1">Cytoplasm</location>
        <location evidence="1">Stress granule</location>
    </subcellularLocation>
    <subcellularLocation>
        <location evidence="2">Nucleus speckle</location>
    </subcellularLocation>
</comment>
<accession>A0ABD3TGH5</accession>
<keyword evidence="4" id="KW-0963">Cytoplasm</keyword>
<proteinExistence type="predicted"/>
<evidence type="ECO:0000256" key="9">
    <source>
        <dbReference type="ARBA" id="ARBA00034352"/>
    </source>
</evidence>
<dbReference type="Pfam" id="PF11029">
    <property type="entry name" value="DAZAP2"/>
    <property type="match status" value="1"/>
</dbReference>
<keyword evidence="5" id="KW-0597">Phosphoprotein</keyword>
<gene>
    <name evidence="11" type="ORF">ACJMK2_021583</name>
</gene>
<evidence type="ECO:0000313" key="11">
    <source>
        <dbReference type="EMBL" id="KAL3836132.1"/>
    </source>
</evidence>